<evidence type="ECO:0000313" key="3">
    <source>
        <dbReference type="Proteomes" id="UP000177230"/>
    </source>
</evidence>
<feature type="transmembrane region" description="Helical" evidence="1">
    <location>
        <begin position="294"/>
        <end position="313"/>
    </location>
</feature>
<name>A0A1F5R7W3_9BACT</name>
<sequence>MDINSDEFKDRSGGLKAFGVVLIILGAFNLLMIPLAVLGSVMGRSAGAGQSAGYWAFSLAVNLLTYLFLGGTFLWTGIDSIRLKRWVRPVLLSIGWVWLLLGLMVTALIFFLLPRMMGYFMPPDVSAPSSIINIVIAVSGTVSFIFMVLLPGLLVWFYSQNAVKRTIEAKDPGPAWTDACPPPVLAISLFYGVSAVLTLPASFMGVTYAFGHLITGVPAILIMLAAAVIAGYICYGFYKLDIRAWWVSIATTLFWSAAFLFTLSEEDMVRMFSFTGNDQNIKFGQSWMQFVWNYQIPVMIISAITFIAYLLYIKKYFKRT</sequence>
<dbReference type="Proteomes" id="UP000177230">
    <property type="component" value="Unassembled WGS sequence"/>
</dbReference>
<reference evidence="2 3" key="1">
    <citation type="journal article" date="2016" name="Nat. Commun.">
        <title>Thousands of microbial genomes shed light on interconnected biogeochemical processes in an aquifer system.</title>
        <authorList>
            <person name="Anantharaman K."/>
            <person name="Brown C.T."/>
            <person name="Hug L.A."/>
            <person name="Sharon I."/>
            <person name="Castelle C.J."/>
            <person name="Probst A.J."/>
            <person name="Thomas B.C."/>
            <person name="Singh A."/>
            <person name="Wilkins M.J."/>
            <person name="Karaoz U."/>
            <person name="Brodie E.L."/>
            <person name="Williams K.H."/>
            <person name="Hubbard S.S."/>
            <person name="Banfield J.F."/>
        </authorList>
    </citation>
    <scope>NUCLEOTIDE SEQUENCE [LARGE SCALE GENOMIC DNA]</scope>
</reference>
<accession>A0A1F5R7W3</accession>
<feature type="transmembrane region" description="Helical" evidence="1">
    <location>
        <begin position="90"/>
        <end position="111"/>
    </location>
</feature>
<feature type="transmembrane region" description="Helical" evidence="1">
    <location>
        <begin position="20"/>
        <end position="42"/>
    </location>
</feature>
<evidence type="ECO:0000256" key="1">
    <source>
        <dbReference type="SAM" id="Phobius"/>
    </source>
</evidence>
<feature type="transmembrane region" description="Helical" evidence="1">
    <location>
        <begin position="54"/>
        <end position="78"/>
    </location>
</feature>
<dbReference type="AlphaFoldDB" id="A0A1F5R7W3"/>
<comment type="caution">
    <text evidence="2">The sequence shown here is derived from an EMBL/GenBank/DDBJ whole genome shotgun (WGS) entry which is preliminary data.</text>
</comment>
<dbReference type="EMBL" id="MFFM01000038">
    <property type="protein sequence ID" value="OGF10532.1"/>
    <property type="molecule type" value="Genomic_DNA"/>
</dbReference>
<protein>
    <submittedName>
        <fullName evidence="2">Uncharacterized protein</fullName>
    </submittedName>
</protein>
<evidence type="ECO:0000313" key="2">
    <source>
        <dbReference type="EMBL" id="OGF10532.1"/>
    </source>
</evidence>
<feature type="transmembrane region" description="Helical" evidence="1">
    <location>
        <begin position="245"/>
        <end position="263"/>
    </location>
</feature>
<proteinExistence type="predicted"/>
<organism evidence="2 3">
    <name type="scientific">Candidatus Edwardsbacteria bacterium GWF2_54_11</name>
    <dbReference type="NCBI Taxonomy" id="1817851"/>
    <lineage>
        <taxon>Bacteria</taxon>
        <taxon>Candidatus Edwardsiibacteriota</taxon>
    </lineage>
</organism>
<feature type="transmembrane region" description="Helical" evidence="1">
    <location>
        <begin position="216"/>
        <end position="238"/>
    </location>
</feature>
<gene>
    <name evidence="2" type="ORF">A2024_09300</name>
</gene>
<keyword evidence="1" id="KW-0472">Membrane</keyword>
<keyword evidence="1" id="KW-1133">Transmembrane helix</keyword>
<feature type="transmembrane region" description="Helical" evidence="1">
    <location>
        <begin position="131"/>
        <end position="158"/>
    </location>
</feature>
<feature type="transmembrane region" description="Helical" evidence="1">
    <location>
        <begin position="189"/>
        <end position="210"/>
    </location>
</feature>
<keyword evidence="1" id="KW-0812">Transmembrane</keyword>